<dbReference type="PANTHER" id="PTHR13370:SF3">
    <property type="entry name" value="TRNA (GUANINE(10)-N2)-METHYLTRANSFERASE HOMOLOG"/>
    <property type="match status" value="1"/>
</dbReference>
<dbReference type="InterPro" id="IPR029063">
    <property type="entry name" value="SAM-dependent_MTases_sf"/>
</dbReference>
<gene>
    <name evidence="6" type="ORF">LXE91_42440</name>
</gene>
<dbReference type="Gene3D" id="3.40.50.150">
    <property type="entry name" value="Vaccinia Virus protein VP39"/>
    <property type="match status" value="1"/>
</dbReference>
<evidence type="ECO:0000259" key="5">
    <source>
        <dbReference type="Pfam" id="PF01555"/>
    </source>
</evidence>
<dbReference type="EC" id="2.1.1.-" evidence="4"/>
<proteinExistence type="inferred from homology"/>
<dbReference type="Proteomes" id="UP001220209">
    <property type="component" value="Plasmid unnamed3"/>
</dbReference>
<dbReference type="InterPro" id="IPR002941">
    <property type="entry name" value="DNA_methylase_N4/N6"/>
</dbReference>
<dbReference type="AlphaFoldDB" id="A0ABD7YFU1"/>
<geneLocation type="plasmid" evidence="6 7">
    <name>unnamed3</name>
</geneLocation>
<dbReference type="SUPFAM" id="SSF53335">
    <property type="entry name" value="S-adenosyl-L-methionine-dependent methyltransferases"/>
    <property type="match status" value="1"/>
</dbReference>
<evidence type="ECO:0000256" key="2">
    <source>
        <dbReference type="ARBA" id="ARBA00022603"/>
    </source>
</evidence>
<keyword evidence="2 6" id="KW-0489">Methyltransferase</keyword>
<dbReference type="InterPro" id="IPR001091">
    <property type="entry name" value="RM_Methyltransferase"/>
</dbReference>
<keyword evidence="6" id="KW-0614">Plasmid</keyword>
<protein>
    <recommendedName>
        <fullName evidence="4">Methyltransferase</fullName>
        <ecNumber evidence="4">2.1.1.-</ecNumber>
    </recommendedName>
</protein>
<dbReference type="PANTHER" id="PTHR13370">
    <property type="entry name" value="RNA METHYLASE-RELATED"/>
    <property type="match status" value="1"/>
</dbReference>
<accession>A0ABD7YFU1</accession>
<name>A0ABD7YFU1_9BURK</name>
<keyword evidence="3" id="KW-0808">Transferase</keyword>
<organism evidence="6 7">
    <name type="scientific">Burkholderia contaminans</name>
    <dbReference type="NCBI Taxonomy" id="488447"/>
    <lineage>
        <taxon>Bacteria</taxon>
        <taxon>Pseudomonadati</taxon>
        <taxon>Pseudomonadota</taxon>
        <taxon>Betaproteobacteria</taxon>
        <taxon>Burkholderiales</taxon>
        <taxon>Burkholderiaceae</taxon>
        <taxon>Burkholderia</taxon>
        <taxon>Burkholderia cepacia complex</taxon>
    </lineage>
</organism>
<dbReference type="RefSeq" id="WP_070162853.1">
    <property type="nucleotide sequence ID" value="NZ_CABVQO010000033.1"/>
</dbReference>
<dbReference type="InterPro" id="IPR002052">
    <property type="entry name" value="DNA_methylase_N6_adenine_CS"/>
</dbReference>
<dbReference type="GO" id="GO:0008168">
    <property type="term" value="F:methyltransferase activity"/>
    <property type="evidence" value="ECO:0007669"/>
    <property type="project" value="UniProtKB-KW"/>
</dbReference>
<dbReference type="Pfam" id="PF01555">
    <property type="entry name" value="N6_N4_Mtase"/>
    <property type="match status" value="2"/>
</dbReference>
<evidence type="ECO:0000256" key="4">
    <source>
        <dbReference type="RuleBase" id="RU362026"/>
    </source>
</evidence>
<sequence length="213" mass="23621">MDFFYLGDCLDILPTLPDGVADFALTDPPYLVNYKDRSGRSIANDVHGEWLAPAFDEVFRVLKRDALCISFYGWTKTDEFFDAWRSVGFRIVGHIVFAKPYASRERFVKYQHESAYVLAKGSPALPASPVPDVLPWKYSGNRLHPTEKPIGSMRTLIEAFTKPGDLVLDPFAGSGTTCAAAKQLRRRYVGIELDATYHASAVARLAALDAIAA</sequence>
<evidence type="ECO:0000313" key="7">
    <source>
        <dbReference type="Proteomes" id="UP001220209"/>
    </source>
</evidence>
<feature type="domain" description="DNA methylase N-4/N-6" evidence="5">
    <location>
        <begin position="22"/>
        <end position="123"/>
    </location>
</feature>
<reference evidence="6 7" key="1">
    <citation type="submission" date="2021-12" db="EMBL/GenBank/DDBJ databases">
        <title>Genomic and phenotypic characterization of three Burkholderia contaminans isolates recovered from different sources.</title>
        <authorList>
            <person name="Lopez De Volder A."/>
            <person name="Fan Y."/>
            <person name="Nunvar J."/>
            <person name="Herrera T."/>
            <person name="Timp W."/>
            <person name="Degrossi J."/>
        </authorList>
    </citation>
    <scope>NUCLEOTIDE SEQUENCE [LARGE SCALE GENOMIC DNA]</scope>
    <source>
        <strain evidence="6 7">LMG 23361</strain>
        <plasmid evidence="6 7">unnamed3</plasmid>
    </source>
</reference>
<dbReference type="EMBL" id="CP090645">
    <property type="protein sequence ID" value="WFN24048.1"/>
    <property type="molecule type" value="Genomic_DNA"/>
</dbReference>
<evidence type="ECO:0000256" key="1">
    <source>
        <dbReference type="ARBA" id="ARBA00006594"/>
    </source>
</evidence>
<evidence type="ECO:0000313" key="6">
    <source>
        <dbReference type="EMBL" id="WFN24048.1"/>
    </source>
</evidence>
<dbReference type="NCBIfam" id="NF010253">
    <property type="entry name" value="PRK13699.1"/>
    <property type="match status" value="1"/>
</dbReference>
<evidence type="ECO:0000256" key="3">
    <source>
        <dbReference type="ARBA" id="ARBA00022679"/>
    </source>
</evidence>
<comment type="similarity">
    <text evidence="1 4">Belongs to the N(4)/N(6)-methyltransferase family.</text>
</comment>
<dbReference type="GO" id="GO:0032259">
    <property type="term" value="P:methylation"/>
    <property type="evidence" value="ECO:0007669"/>
    <property type="project" value="UniProtKB-KW"/>
</dbReference>
<feature type="domain" description="DNA methylase N-4/N-6" evidence="5">
    <location>
        <begin position="139"/>
        <end position="201"/>
    </location>
</feature>
<dbReference type="PRINTS" id="PR00508">
    <property type="entry name" value="S21N4MTFRASE"/>
</dbReference>
<dbReference type="PROSITE" id="PS00092">
    <property type="entry name" value="N6_MTASE"/>
    <property type="match status" value="1"/>
</dbReference>